<organism evidence="2 3">
    <name type="scientific">Micromonospora tulbaghiae</name>
    <dbReference type="NCBI Taxonomy" id="479978"/>
    <lineage>
        <taxon>Bacteria</taxon>
        <taxon>Bacillati</taxon>
        <taxon>Actinomycetota</taxon>
        <taxon>Actinomycetes</taxon>
        <taxon>Micromonosporales</taxon>
        <taxon>Micromonosporaceae</taxon>
        <taxon>Micromonospora</taxon>
    </lineage>
</organism>
<dbReference type="KEGG" id="mtua:CSH63_07255"/>
<dbReference type="AlphaFoldDB" id="A0A386WFX8"/>
<name>A0A386WFX8_9ACTN</name>
<dbReference type="Proteomes" id="UP000267804">
    <property type="component" value="Chromosome"/>
</dbReference>
<reference evidence="2 3" key="1">
    <citation type="submission" date="2017-10" db="EMBL/GenBank/DDBJ databases">
        <title>Integration of genomic and chemical information greatly accelerates assignment of the full stereostructure of myelolactone, a potent inhibitor of myeloma from a marine-derived Micromonospora.</title>
        <authorList>
            <person name="Kim M.C."/>
            <person name="Machado H."/>
            <person name="Jensen P.R."/>
            <person name="Fenical W."/>
        </authorList>
    </citation>
    <scope>NUCLEOTIDE SEQUENCE [LARGE SCALE GENOMIC DNA]</scope>
    <source>
        <strain evidence="2 3">CNY-010</strain>
    </source>
</reference>
<dbReference type="Gene3D" id="3.10.180.10">
    <property type="entry name" value="2,3-Dihydroxybiphenyl 1,2-Dioxygenase, domain 1"/>
    <property type="match status" value="1"/>
</dbReference>
<dbReference type="EMBL" id="CP024087">
    <property type="protein sequence ID" value="AYF27225.1"/>
    <property type="molecule type" value="Genomic_DNA"/>
</dbReference>
<proteinExistence type="predicted"/>
<dbReference type="PROSITE" id="PS51819">
    <property type="entry name" value="VOC"/>
    <property type="match status" value="1"/>
</dbReference>
<dbReference type="RefSeq" id="WP_120569572.1">
    <property type="nucleotide sequence ID" value="NZ_CP024087.1"/>
</dbReference>
<dbReference type="InterPro" id="IPR037523">
    <property type="entry name" value="VOC_core"/>
</dbReference>
<protein>
    <submittedName>
        <fullName evidence="2">Guanylate cyclase</fullName>
    </submittedName>
</protein>
<dbReference type="InterPro" id="IPR029068">
    <property type="entry name" value="Glyas_Bleomycin-R_OHBP_Dase"/>
</dbReference>
<evidence type="ECO:0000259" key="1">
    <source>
        <dbReference type="PROSITE" id="PS51819"/>
    </source>
</evidence>
<feature type="domain" description="VOC" evidence="1">
    <location>
        <begin position="4"/>
        <end position="114"/>
    </location>
</feature>
<accession>A0A386WFX8</accession>
<evidence type="ECO:0000313" key="2">
    <source>
        <dbReference type="EMBL" id="AYF27225.1"/>
    </source>
</evidence>
<evidence type="ECO:0000313" key="3">
    <source>
        <dbReference type="Proteomes" id="UP000267804"/>
    </source>
</evidence>
<dbReference type="SUPFAM" id="SSF54593">
    <property type="entry name" value="Glyoxalase/Bleomycin resistance protein/Dihydroxybiphenyl dioxygenase"/>
    <property type="match status" value="1"/>
</dbReference>
<sequence>MRSGVQGQVPVLNVGDTDAAGRFYALFGYTGQPGEDGRSRLRCGDLTLLIVEGAPAPATLYLHVDDVAATTERLVAAGHRVENAPGGECRTVDPDGNTILFAHPPGVPAPQVEPDGRPAPVRRAAQVAARRDGAPGHCRIGGPRGEPCTEPAEVKLADSWGDTVWGCLAHADEALVNARGAFLATEDNTGIAAYLAARQARPETAAVAG</sequence>
<gene>
    <name evidence="2" type="ORF">CSH63_07255</name>
</gene>